<protein>
    <submittedName>
        <fullName evidence="1">Uncharacterized protein</fullName>
    </submittedName>
</protein>
<accession>A0AAD9RDL2</accession>
<dbReference type="EMBL" id="JAIFRP010001173">
    <property type="protein sequence ID" value="KAK2577799.1"/>
    <property type="molecule type" value="Genomic_DNA"/>
</dbReference>
<feature type="non-terminal residue" evidence="1">
    <location>
        <position position="1"/>
    </location>
</feature>
<comment type="caution">
    <text evidence="1">The sequence shown here is derived from an EMBL/GenBank/DDBJ whole genome shotgun (WGS) entry which is preliminary data.</text>
</comment>
<proteinExistence type="predicted"/>
<keyword evidence="2" id="KW-1185">Reference proteome</keyword>
<evidence type="ECO:0000313" key="2">
    <source>
        <dbReference type="Proteomes" id="UP001258017"/>
    </source>
</evidence>
<sequence>PNKLSKIQESLNTTKQSSTGFTPSRLLFGIERGPGDALHIEAELPDTQEKVDVVSDREIAAERLLKNAEKQNIRFDKKRRTNVEFKRDDTVGTLQFSGKRFVSISIAGEHSGVPCCVHEWFGLEPETMWIHLRRLSITNCVALVVWLCGPETTGTWGHLTSVGK</sequence>
<dbReference type="Proteomes" id="UP001258017">
    <property type="component" value="Unassembled WGS sequence"/>
</dbReference>
<evidence type="ECO:0000313" key="1">
    <source>
        <dbReference type="EMBL" id="KAK2577799.1"/>
    </source>
</evidence>
<reference evidence="1" key="1">
    <citation type="submission" date="2021-08" db="EMBL/GenBank/DDBJ databases">
        <authorList>
            <person name="Misof B."/>
            <person name="Oliver O."/>
            <person name="Podsiadlowski L."/>
            <person name="Donath A."/>
            <person name="Peters R."/>
            <person name="Mayer C."/>
            <person name="Rust J."/>
            <person name="Gunkel S."/>
            <person name="Lesny P."/>
            <person name="Martin S."/>
            <person name="Oeyen J.P."/>
            <person name="Petersen M."/>
            <person name="Panagiotis P."/>
            <person name="Wilbrandt J."/>
            <person name="Tanja T."/>
        </authorList>
    </citation>
    <scope>NUCLEOTIDE SEQUENCE</scope>
    <source>
        <strain evidence="1">GBR_01_08_01A</strain>
        <tissue evidence="1">Thorax + abdomen</tissue>
    </source>
</reference>
<gene>
    <name evidence="1" type="ORF">KPH14_012035</name>
</gene>
<organism evidence="1 2">
    <name type="scientific">Odynerus spinipes</name>
    <dbReference type="NCBI Taxonomy" id="1348599"/>
    <lineage>
        <taxon>Eukaryota</taxon>
        <taxon>Metazoa</taxon>
        <taxon>Ecdysozoa</taxon>
        <taxon>Arthropoda</taxon>
        <taxon>Hexapoda</taxon>
        <taxon>Insecta</taxon>
        <taxon>Pterygota</taxon>
        <taxon>Neoptera</taxon>
        <taxon>Endopterygota</taxon>
        <taxon>Hymenoptera</taxon>
        <taxon>Apocrita</taxon>
        <taxon>Aculeata</taxon>
        <taxon>Vespoidea</taxon>
        <taxon>Vespidae</taxon>
        <taxon>Eumeninae</taxon>
        <taxon>Odynerus</taxon>
    </lineage>
</organism>
<dbReference type="AlphaFoldDB" id="A0AAD9RDL2"/>
<reference evidence="1" key="2">
    <citation type="journal article" date="2023" name="Commun. Biol.">
        <title>Intrasexual cuticular hydrocarbon dimorphism in a wasp sheds light on hydrocarbon biosynthesis genes in Hymenoptera.</title>
        <authorList>
            <person name="Moris V.C."/>
            <person name="Podsiadlowski L."/>
            <person name="Martin S."/>
            <person name="Oeyen J.P."/>
            <person name="Donath A."/>
            <person name="Petersen M."/>
            <person name="Wilbrandt J."/>
            <person name="Misof B."/>
            <person name="Liedtke D."/>
            <person name="Thamm M."/>
            <person name="Scheiner R."/>
            <person name="Schmitt T."/>
            <person name="Niehuis O."/>
        </authorList>
    </citation>
    <scope>NUCLEOTIDE SEQUENCE</scope>
    <source>
        <strain evidence="1">GBR_01_08_01A</strain>
    </source>
</reference>
<name>A0AAD9RDL2_9HYME</name>